<dbReference type="PANTHER" id="PTHR45947">
    <property type="entry name" value="SULFOQUINOVOSYL TRANSFERASE SQD2"/>
    <property type="match status" value="1"/>
</dbReference>
<accession>A0A932GS37</accession>
<name>A0A932GS37_UNCTE</name>
<dbReference type="Pfam" id="PF13439">
    <property type="entry name" value="Glyco_transf_4"/>
    <property type="match status" value="1"/>
</dbReference>
<evidence type="ECO:0000313" key="3">
    <source>
        <dbReference type="EMBL" id="MBI3016356.1"/>
    </source>
</evidence>
<organism evidence="3 4">
    <name type="scientific">Tectimicrobiota bacterium</name>
    <dbReference type="NCBI Taxonomy" id="2528274"/>
    <lineage>
        <taxon>Bacteria</taxon>
        <taxon>Pseudomonadati</taxon>
        <taxon>Nitrospinota/Tectimicrobiota group</taxon>
        <taxon>Candidatus Tectimicrobiota</taxon>
    </lineage>
</organism>
<comment type="caution">
    <text evidence="3">The sequence shown here is derived from an EMBL/GenBank/DDBJ whole genome shotgun (WGS) entry which is preliminary data.</text>
</comment>
<dbReference type="GO" id="GO:0016757">
    <property type="term" value="F:glycosyltransferase activity"/>
    <property type="evidence" value="ECO:0007669"/>
    <property type="project" value="InterPro"/>
</dbReference>
<dbReference type="InterPro" id="IPR050194">
    <property type="entry name" value="Glycosyltransferase_grp1"/>
</dbReference>
<dbReference type="Gene3D" id="3.40.50.2000">
    <property type="entry name" value="Glycogen Phosphorylase B"/>
    <property type="match status" value="2"/>
</dbReference>
<reference evidence="3" key="1">
    <citation type="submission" date="2020-07" db="EMBL/GenBank/DDBJ databases">
        <title>Huge and variable diversity of episymbiotic CPR bacteria and DPANN archaea in groundwater ecosystems.</title>
        <authorList>
            <person name="He C.Y."/>
            <person name="Keren R."/>
            <person name="Whittaker M."/>
            <person name="Farag I.F."/>
            <person name="Doudna J."/>
            <person name="Cate J.H.D."/>
            <person name="Banfield J.F."/>
        </authorList>
    </citation>
    <scope>NUCLEOTIDE SEQUENCE</scope>
    <source>
        <strain evidence="3">NC_groundwater_717_Ag_S-0.2um_59_8</strain>
    </source>
</reference>
<dbReference type="EMBL" id="JACPSX010000294">
    <property type="protein sequence ID" value="MBI3016356.1"/>
    <property type="molecule type" value="Genomic_DNA"/>
</dbReference>
<proteinExistence type="predicted"/>
<dbReference type="Pfam" id="PF00534">
    <property type="entry name" value="Glycos_transf_1"/>
    <property type="match status" value="1"/>
</dbReference>
<dbReference type="PANTHER" id="PTHR45947:SF3">
    <property type="entry name" value="SULFOQUINOVOSYL TRANSFERASE SQD2"/>
    <property type="match status" value="1"/>
</dbReference>
<dbReference type="InterPro" id="IPR001296">
    <property type="entry name" value="Glyco_trans_1"/>
</dbReference>
<dbReference type="SUPFAM" id="SSF53756">
    <property type="entry name" value="UDP-Glycosyltransferase/glycogen phosphorylase"/>
    <property type="match status" value="1"/>
</dbReference>
<evidence type="ECO:0000313" key="4">
    <source>
        <dbReference type="Proteomes" id="UP000741360"/>
    </source>
</evidence>
<gene>
    <name evidence="3" type="ORF">HYY65_15125</name>
</gene>
<feature type="domain" description="Glycosyltransferase subfamily 4-like N-terminal" evidence="2">
    <location>
        <begin position="22"/>
        <end position="175"/>
    </location>
</feature>
<evidence type="ECO:0000259" key="2">
    <source>
        <dbReference type="Pfam" id="PF13439"/>
    </source>
</evidence>
<feature type="domain" description="Glycosyl transferase family 1" evidence="1">
    <location>
        <begin position="190"/>
        <end position="363"/>
    </location>
</feature>
<dbReference type="Proteomes" id="UP000741360">
    <property type="component" value="Unassembled WGS sequence"/>
</dbReference>
<dbReference type="InterPro" id="IPR028098">
    <property type="entry name" value="Glyco_trans_4-like_N"/>
</dbReference>
<dbReference type="CDD" id="cd03801">
    <property type="entry name" value="GT4_PimA-like"/>
    <property type="match status" value="1"/>
</dbReference>
<evidence type="ECO:0000259" key="1">
    <source>
        <dbReference type="Pfam" id="PF00534"/>
    </source>
</evidence>
<sequence>MEKVALIAPGFHPVPPVKGAAVETWIDEVAGRLASYEPWVISCWDPQRPEQETVRRVRHRRVRFGTLYTRLFKKITRLDPFPMERRVARLVAGVSPALIHLHNRFQFLGAVRQNLSGARVPVVLHVHNKFTVAGGVLPEFDILAGCSRYILNFACECFDGFRGETAILPNGVDTRKFRPRWEVPEEVRRLRRELGMENSKVILFVGRVSPEKGINTLISAFPLVLRRHPDAALVLIGEIRRDLRGDRQRMEYGKTVISMARPYGDRVKFLDLIPPSEIHRYYLLGDLFAAPSLEGEAFGMVFLEAAASGLPIVASRRGGISEAVSEGRNGILLDHPEDPEQLGAAICSLLEDPARSCAMAEWGRARVEREFDWTEVTRKVEDLYGGLLGK</sequence>
<dbReference type="AlphaFoldDB" id="A0A932GS37"/>
<protein>
    <submittedName>
        <fullName evidence="3">Glycosyltransferase family 4 protein</fullName>
    </submittedName>
</protein>